<comment type="subcellular location">
    <subcellularLocation>
        <location evidence="1">Cytoplasm</location>
    </subcellularLocation>
</comment>
<keyword evidence="13" id="KW-1185">Reference proteome</keyword>
<evidence type="ECO:0000256" key="8">
    <source>
        <dbReference type="ARBA" id="ARBA00023306"/>
    </source>
</evidence>
<keyword evidence="5" id="KW-0229">DNA integration</keyword>
<evidence type="ECO:0000256" key="1">
    <source>
        <dbReference type="ARBA" id="ARBA00004496"/>
    </source>
</evidence>
<dbReference type="InterPro" id="IPR050090">
    <property type="entry name" value="Tyrosine_recombinase_XerCD"/>
</dbReference>
<dbReference type="Gene3D" id="1.10.150.130">
    <property type="match status" value="1"/>
</dbReference>
<accession>A0A0A2TZ39</accession>
<evidence type="ECO:0000256" key="5">
    <source>
        <dbReference type="ARBA" id="ARBA00022908"/>
    </source>
</evidence>
<evidence type="ECO:0000256" key="2">
    <source>
        <dbReference type="ARBA" id="ARBA00022490"/>
    </source>
</evidence>
<dbReference type="PANTHER" id="PTHR30349">
    <property type="entry name" value="PHAGE INTEGRASE-RELATED"/>
    <property type="match status" value="1"/>
</dbReference>
<dbReference type="PROSITE" id="PS51898">
    <property type="entry name" value="TYR_RECOMBINASE"/>
    <property type="match status" value="1"/>
</dbReference>
<dbReference type="eggNOG" id="COG4974">
    <property type="taxonomic scope" value="Bacteria"/>
</dbReference>
<dbReference type="PROSITE" id="PS51900">
    <property type="entry name" value="CB"/>
    <property type="match status" value="1"/>
</dbReference>
<dbReference type="InterPro" id="IPR013762">
    <property type="entry name" value="Integrase-like_cat_sf"/>
</dbReference>
<organism evidence="12 13">
    <name type="scientific">Pontibacillus yanchengensis Y32</name>
    <dbReference type="NCBI Taxonomy" id="1385514"/>
    <lineage>
        <taxon>Bacteria</taxon>
        <taxon>Bacillati</taxon>
        <taxon>Bacillota</taxon>
        <taxon>Bacilli</taxon>
        <taxon>Bacillales</taxon>
        <taxon>Bacillaceae</taxon>
        <taxon>Pontibacillus</taxon>
    </lineage>
</organism>
<reference evidence="12 13" key="1">
    <citation type="journal article" date="2015" name="Stand. Genomic Sci.">
        <title>High quality draft genome sequence of the moderately halophilic bacterium Pontibacillus yanchengensis Y32(T) and comparison among Pontibacillus genomes.</title>
        <authorList>
            <person name="Huang J."/>
            <person name="Qiao Z.X."/>
            <person name="Tang J.W."/>
            <person name="Wang G."/>
        </authorList>
    </citation>
    <scope>NUCLEOTIDE SEQUENCE [LARGE SCALE GENOMIC DNA]</scope>
    <source>
        <strain evidence="12 13">Y32</strain>
    </source>
</reference>
<evidence type="ECO:0000313" key="13">
    <source>
        <dbReference type="Proteomes" id="UP000030147"/>
    </source>
</evidence>
<evidence type="ECO:0000256" key="4">
    <source>
        <dbReference type="ARBA" id="ARBA00022829"/>
    </source>
</evidence>
<dbReference type="GO" id="GO:0007059">
    <property type="term" value="P:chromosome segregation"/>
    <property type="evidence" value="ECO:0007669"/>
    <property type="project" value="UniProtKB-KW"/>
</dbReference>
<dbReference type="GO" id="GO:0005737">
    <property type="term" value="C:cytoplasm"/>
    <property type="evidence" value="ECO:0007669"/>
    <property type="project" value="UniProtKB-SubCell"/>
</dbReference>
<evidence type="ECO:0000256" key="9">
    <source>
        <dbReference type="PROSITE-ProRule" id="PRU01248"/>
    </source>
</evidence>
<evidence type="ECO:0000256" key="3">
    <source>
        <dbReference type="ARBA" id="ARBA00022618"/>
    </source>
</evidence>
<dbReference type="GO" id="GO:0015074">
    <property type="term" value="P:DNA integration"/>
    <property type="evidence" value="ECO:0007669"/>
    <property type="project" value="UniProtKB-KW"/>
</dbReference>
<dbReference type="InterPro" id="IPR011010">
    <property type="entry name" value="DNA_brk_join_enz"/>
</dbReference>
<dbReference type="EMBL" id="AVBF01000001">
    <property type="protein sequence ID" value="KGP74535.1"/>
    <property type="molecule type" value="Genomic_DNA"/>
</dbReference>
<feature type="domain" description="Tyr recombinase" evidence="10">
    <location>
        <begin position="110"/>
        <end position="285"/>
    </location>
</feature>
<gene>
    <name evidence="12" type="ORF">N782_00080</name>
</gene>
<dbReference type="GO" id="GO:0006310">
    <property type="term" value="P:DNA recombination"/>
    <property type="evidence" value="ECO:0007669"/>
    <property type="project" value="UniProtKB-KW"/>
</dbReference>
<dbReference type="Pfam" id="PF02899">
    <property type="entry name" value="Phage_int_SAM_1"/>
    <property type="match status" value="1"/>
</dbReference>
<dbReference type="GO" id="GO:0051301">
    <property type="term" value="P:cell division"/>
    <property type="evidence" value="ECO:0007669"/>
    <property type="project" value="UniProtKB-KW"/>
</dbReference>
<dbReference type="Pfam" id="PF00589">
    <property type="entry name" value="Phage_integrase"/>
    <property type="match status" value="1"/>
</dbReference>
<keyword evidence="3" id="KW-0132">Cell division</keyword>
<dbReference type="GO" id="GO:0003677">
    <property type="term" value="F:DNA binding"/>
    <property type="evidence" value="ECO:0007669"/>
    <property type="project" value="UniProtKB-UniRule"/>
</dbReference>
<dbReference type="PANTHER" id="PTHR30349:SF77">
    <property type="entry name" value="TYROSINE RECOMBINASE XERC"/>
    <property type="match status" value="1"/>
</dbReference>
<dbReference type="SUPFAM" id="SSF56349">
    <property type="entry name" value="DNA breaking-rejoining enzymes"/>
    <property type="match status" value="1"/>
</dbReference>
<dbReference type="STRING" id="1385514.N782_00080"/>
<evidence type="ECO:0000259" key="11">
    <source>
        <dbReference type="PROSITE" id="PS51900"/>
    </source>
</evidence>
<feature type="domain" description="Core-binding (CB)" evidence="11">
    <location>
        <begin position="1"/>
        <end position="89"/>
    </location>
</feature>
<proteinExistence type="predicted"/>
<dbReference type="InterPro" id="IPR004107">
    <property type="entry name" value="Integrase_SAM-like_N"/>
</dbReference>
<keyword evidence="6 9" id="KW-0238">DNA-binding</keyword>
<evidence type="ECO:0000256" key="6">
    <source>
        <dbReference type="ARBA" id="ARBA00023125"/>
    </source>
</evidence>
<protein>
    <submittedName>
        <fullName evidence="12">Recombinase</fullName>
    </submittedName>
</protein>
<evidence type="ECO:0000259" key="10">
    <source>
        <dbReference type="PROSITE" id="PS51898"/>
    </source>
</evidence>
<keyword evidence="4" id="KW-0159">Chromosome partition</keyword>
<keyword evidence="7" id="KW-0233">DNA recombination</keyword>
<keyword evidence="8" id="KW-0131">Cell cycle</keyword>
<keyword evidence="2" id="KW-0963">Cytoplasm</keyword>
<evidence type="ECO:0000313" key="12">
    <source>
        <dbReference type="EMBL" id="KGP74535.1"/>
    </source>
</evidence>
<dbReference type="Gene3D" id="1.10.443.10">
    <property type="entry name" value="Intergrase catalytic core"/>
    <property type="match status" value="1"/>
</dbReference>
<comment type="caution">
    <text evidence="12">The sequence shown here is derived from an EMBL/GenBank/DDBJ whole genome shotgun (WGS) entry which is preliminary data.</text>
</comment>
<dbReference type="RefSeq" id="WP_036814964.1">
    <property type="nucleotide sequence ID" value="NZ_AVBF01000001.1"/>
</dbReference>
<evidence type="ECO:0000256" key="7">
    <source>
        <dbReference type="ARBA" id="ARBA00023172"/>
    </source>
</evidence>
<dbReference type="OrthoDB" id="9801717at2"/>
<name>A0A0A2TZ39_9BACI</name>
<dbReference type="Proteomes" id="UP000030147">
    <property type="component" value="Unassembled WGS sequence"/>
</dbReference>
<dbReference type="InterPro" id="IPR002104">
    <property type="entry name" value="Integrase_catalytic"/>
</dbReference>
<sequence length="287" mass="33029">MLLDNSIQLFQQSLVDKGRSQETIRGYLMDLTQFDKFLTQLYNCPFYVEELCETDIEFYLRMLREEKGYKPASVNRHLHSIRSFCRYLYKKGFIAQDPAMAVEALRKETKERTYLNQKELTKLLGAIEQPLVELACRVMGYTGLRVSECTNLKVSDVDLKNNLIHVVGGKGNKDRSVPISKVLKPYLVDYIDNWRPRTKSEFFLATKKTGKLSPSYINSILAETSQRLKWDKVVTAHILRHTFASHLVAKNVNTANISKLLGHADVRTTSVYMHSDMKNLQDAVNLL</sequence>
<dbReference type="AlphaFoldDB" id="A0A0A2TZ39"/>
<dbReference type="InterPro" id="IPR010998">
    <property type="entry name" value="Integrase_recombinase_N"/>
</dbReference>
<dbReference type="InterPro" id="IPR044068">
    <property type="entry name" value="CB"/>
</dbReference>